<evidence type="ECO:0000313" key="2">
    <source>
        <dbReference type="EMBL" id="GLB42510.1"/>
    </source>
</evidence>
<accession>A0A9P3PTF2</accession>
<dbReference type="EMBL" id="BRPK01000011">
    <property type="protein sequence ID" value="GLB42510.1"/>
    <property type="molecule type" value="Genomic_DNA"/>
</dbReference>
<sequence length="138" mass="15783">MSFQVSAKYRVVLPHCYVPTLRHGREDVCDASRTRRSHALPTGPRTHGTVSQNPCLEYNQYLSRTWSILAAYTSRNDRGCALFLVPSRPLPRSARRHKTPEPRRLAKFSSSPTERSSIRWSSKASLCRIKIDGFVRPE</sequence>
<dbReference type="Proteomes" id="UP001063166">
    <property type="component" value="Unassembled WGS sequence"/>
</dbReference>
<comment type="caution">
    <text evidence="2">The sequence shown here is derived from an EMBL/GenBank/DDBJ whole genome shotgun (WGS) entry which is preliminary data.</text>
</comment>
<keyword evidence="3" id="KW-1185">Reference proteome</keyword>
<evidence type="ECO:0000313" key="3">
    <source>
        <dbReference type="Proteomes" id="UP001063166"/>
    </source>
</evidence>
<name>A0A9P3PTF2_LYOSH</name>
<reference evidence="2" key="1">
    <citation type="submission" date="2022-07" db="EMBL/GenBank/DDBJ databases">
        <title>The genome of Lyophyllum shimeji provides insight into the initial evolution of ectomycorrhizal fungal genome.</title>
        <authorList>
            <person name="Kobayashi Y."/>
            <person name="Shibata T."/>
            <person name="Hirakawa H."/>
            <person name="Shigenobu S."/>
            <person name="Nishiyama T."/>
            <person name="Yamada A."/>
            <person name="Hasebe M."/>
            <person name="Kawaguchi M."/>
        </authorList>
    </citation>
    <scope>NUCLEOTIDE SEQUENCE</scope>
    <source>
        <strain evidence="2">AT787</strain>
    </source>
</reference>
<gene>
    <name evidence="2" type="ORF">LshimejAT787_1105250</name>
</gene>
<proteinExistence type="predicted"/>
<organism evidence="2 3">
    <name type="scientific">Lyophyllum shimeji</name>
    <name type="common">Hon-shimeji</name>
    <name type="synonym">Tricholoma shimeji</name>
    <dbReference type="NCBI Taxonomy" id="47721"/>
    <lineage>
        <taxon>Eukaryota</taxon>
        <taxon>Fungi</taxon>
        <taxon>Dikarya</taxon>
        <taxon>Basidiomycota</taxon>
        <taxon>Agaricomycotina</taxon>
        <taxon>Agaricomycetes</taxon>
        <taxon>Agaricomycetidae</taxon>
        <taxon>Agaricales</taxon>
        <taxon>Tricholomatineae</taxon>
        <taxon>Lyophyllaceae</taxon>
        <taxon>Lyophyllum</taxon>
    </lineage>
</organism>
<dbReference type="AlphaFoldDB" id="A0A9P3PTF2"/>
<evidence type="ECO:0000256" key="1">
    <source>
        <dbReference type="SAM" id="MobiDB-lite"/>
    </source>
</evidence>
<feature type="region of interest" description="Disordered" evidence="1">
    <location>
        <begin position="91"/>
        <end position="113"/>
    </location>
</feature>
<protein>
    <submittedName>
        <fullName evidence="2">Uncharacterized protein</fullName>
    </submittedName>
</protein>